<keyword evidence="1" id="KW-0223">Dioxygenase</keyword>
<reference evidence="4 5" key="1">
    <citation type="submission" date="2023-09" db="EMBL/GenBank/DDBJ databases">
        <title>Complete Genome and Methylome dissection of Bacillus brevis NEB573 original source of BbsI restriction endonuclease.</title>
        <authorList>
            <person name="Fomenkov A."/>
            <person name="Roberts R.D."/>
        </authorList>
    </citation>
    <scope>NUCLEOTIDE SEQUENCE [LARGE SCALE GENOMIC DNA]</scope>
    <source>
        <strain evidence="4 5">NEB573</strain>
    </source>
</reference>
<proteinExistence type="predicted"/>
<dbReference type="RefSeq" id="WP_310770138.1">
    <property type="nucleotide sequence ID" value="NZ_CP134050.1"/>
</dbReference>
<dbReference type="Pfam" id="PF07883">
    <property type="entry name" value="Cupin_2"/>
    <property type="match status" value="2"/>
</dbReference>
<accession>A0ABY9T746</accession>
<evidence type="ECO:0000313" key="4">
    <source>
        <dbReference type="EMBL" id="WNC15925.1"/>
    </source>
</evidence>
<feature type="domain" description="Cupin type-2" evidence="3">
    <location>
        <begin position="97"/>
        <end position="165"/>
    </location>
</feature>
<evidence type="ECO:0000256" key="2">
    <source>
        <dbReference type="ARBA" id="ARBA00023002"/>
    </source>
</evidence>
<name>A0ABY9T746_BREBE</name>
<dbReference type="InterPro" id="IPR047183">
    <property type="entry name" value="GDO-like"/>
</dbReference>
<dbReference type="InterPro" id="IPR011051">
    <property type="entry name" value="RmlC_Cupin_sf"/>
</dbReference>
<dbReference type="EMBL" id="CP134050">
    <property type="protein sequence ID" value="WNC15925.1"/>
    <property type="molecule type" value="Genomic_DNA"/>
</dbReference>
<dbReference type="SUPFAM" id="SSF51182">
    <property type="entry name" value="RmlC-like cupins"/>
    <property type="match status" value="1"/>
</dbReference>
<keyword evidence="2" id="KW-0560">Oxidoreductase</keyword>
<sequence length="369" mass="41432">MSTSEAKEALRLFADKLAGNHLGPLWDNIGEMVTPQPSNGVIPYLWKWQTIRNYLLEAGSLLSLGRASERRVIYLQNPSLLKEGKIGYATNTLYAGVQLLLPGEIAPSHRHSQAAIRFIIEGEGGAYTTVDGEKTYMRRGDLILTPPWTWHDHGHEGTEPVFWMDGLDVGLVKTLTGSFFEPYHEDTYPVTGEPDRSVLRYASGVRAISERKKYGYPSPLINYKWSNIRKTIDDLSKLEPDPYDGYAVDYINPTTGGSADARLGTSMQKLPPAFRTRGHRHVHSVVYHVLEGTGYSVINGQKFEWSSGDFFVVPPWSWHEHHNVGESDSFLFSLNDRPVMELLGLEKEEALQENGGNQQIVSVFEPITL</sequence>
<evidence type="ECO:0000256" key="1">
    <source>
        <dbReference type="ARBA" id="ARBA00022964"/>
    </source>
</evidence>
<dbReference type="CDD" id="cd06992">
    <property type="entry name" value="cupin_GDO-like_C"/>
    <property type="match status" value="1"/>
</dbReference>
<protein>
    <submittedName>
        <fullName evidence="4">Cupin domain-containing protein</fullName>
    </submittedName>
</protein>
<keyword evidence="5" id="KW-1185">Reference proteome</keyword>
<dbReference type="InterPro" id="IPR014710">
    <property type="entry name" value="RmlC-like_jellyroll"/>
</dbReference>
<organism evidence="4 5">
    <name type="scientific">Brevibacillus brevis</name>
    <name type="common">Bacillus brevis</name>
    <dbReference type="NCBI Taxonomy" id="1393"/>
    <lineage>
        <taxon>Bacteria</taxon>
        <taxon>Bacillati</taxon>
        <taxon>Bacillota</taxon>
        <taxon>Bacilli</taxon>
        <taxon>Bacillales</taxon>
        <taxon>Paenibacillaceae</taxon>
        <taxon>Brevibacillus</taxon>
    </lineage>
</organism>
<dbReference type="CDD" id="cd02216">
    <property type="entry name" value="cupin_GDO-like_N"/>
    <property type="match status" value="1"/>
</dbReference>
<feature type="domain" description="Cupin type-2" evidence="3">
    <location>
        <begin position="268"/>
        <end position="328"/>
    </location>
</feature>
<dbReference type="Gene3D" id="2.60.120.10">
    <property type="entry name" value="Jelly Rolls"/>
    <property type="match status" value="1"/>
</dbReference>
<evidence type="ECO:0000313" key="5">
    <source>
        <dbReference type="Proteomes" id="UP001256827"/>
    </source>
</evidence>
<dbReference type="PANTHER" id="PTHR41517">
    <property type="entry name" value="1,2-DIOXYGENASE PROTEIN-RELATED"/>
    <property type="match status" value="1"/>
</dbReference>
<gene>
    <name evidence="4" type="ORF">RGB73_06300</name>
</gene>
<dbReference type="Proteomes" id="UP001256827">
    <property type="component" value="Chromosome"/>
</dbReference>
<dbReference type="PANTHER" id="PTHR41517:SF1">
    <property type="entry name" value="CUPIN"/>
    <property type="match status" value="1"/>
</dbReference>
<evidence type="ECO:0000259" key="3">
    <source>
        <dbReference type="Pfam" id="PF07883"/>
    </source>
</evidence>
<dbReference type="InterPro" id="IPR013096">
    <property type="entry name" value="Cupin_2"/>
</dbReference>